<feature type="coiled-coil region" evidence="1">
    <location>
        <begin position="37"/>
        <end position="64"/>
    </location>
</feature>
<feature type="transmembrane region" description="Helical" evidence="2">
    <location>
        <begin position="18"/>
        <end position="37"/>
    </location>
</feature>
<feature type="transmembrane region" description="Helical" evidence="2">
    <location>
        <begin position="97"/>
        <end position="120"/>
    </location>
</feature>
<keyword evidence="2" id="KW-1133">Transmembrane helix</keyword>
<keyword evidence="2" id="KW-0812">Transmembrane</keyword>
<proteinExistence type="predicted"/>
<gene>
    <name evidence="3" type="ORF">Edafosvirus5_40</name>
</gene>
<evidence type="ECO:0000256" key="1">
    <source>
        <dbReference type="SAM" id="Coils"/>
    </source>
</evidence>
<dbReference type="EMBL" id="MK072070">
    <property type="protein sequence ID" value="AYV78122.1"/>
    <property type="molecule type" value="Genomic_DNA"/>
</dbReference>
<evidence type="ECO:0008006" key="4">
    <source>
        <dbReference type="Google" id="ProtNLM"/>
    </source>
</evidence>
<sequence length="138" mass="14978">MSKQIFSQKYVKDNAHPLMVGAVVATATVGLAAYFGIRRKNAKIRKLRNEVKNERKARIILDEKLQSKDPEIKSKPAEIIVVETNNDNESGTNAGDVILGVVSAGAAVATTLIVCTSLFGNNGPLTRSWWGGPFIVIR</sequence>
<keyword evidence="2" id="KW-0472">Membrane</keyword>
<organism evidence="3">
    <name type="scientific">Edafosvirus sp</name>
    <dbReference type="NCBI Taxonomy" id="2487765"/>
    <lineage>
        <taxon>Viruses</taxon>
        <taxon>Varidnaviria</taxon>
        <taxon>Bamfordvirae</taxon>
        <taxon>Nucleocytoviricota</taxon>
        <taxon>Megaviricetes</taxon>
        <taxon>Imitervirales</taxon>
        <taxon>Mimiviridae</taxon>
        <taxon>Klosneuvirinae</taxon>
    </lineage>
</organism>
<evidence type="ECO:0000313" key="3">
    <source>
        <dbReference type="EMBL" id="AYV78122.1"/>
    </source>
</evidence>
<name>A0A3G4ZT97_9VIRU</name>
<evidence type="ECO:0000256" key="2">
    <source>
        <dbReference type="SAM" id="Phobius"/>
    </source>
</evidence>
<keyword evidence="1" id="KW-0175">Coiled coil</keyword>
<reference evidence="3" key="1">
    <citation type="submission" date="2018-10" db="EMBL/GenBank/DDBJ databases">
        <title>Hidden diversity of soil giant viruses.</title>
        <authorList>
            <person name="Schulz F."/>
            <person name="Alteio L."/>
            <person name="Goudeau D."/>
            <person name="Ryan E.M."/>
            <person name="Malmstrom R.R."/>
            <person name="Blanchard J."/>
            <person name="Woyke T."/>
        </authorList>
    </citation>
    <scope>NUCLEOTIDE SEQUENCE</scope>
    <source>
        <strain evidence="3">EDV1</strain>
    </source>
</reference>
<accession>A0A3G4ZT97</accession>
<protein>
    <recommendedName>
        <fullName evidence="4">Transmembrane protein</fullName>
    </recommendedName>
</protein>